<reference evidence="1" key="2">
    <citation type="journal article" date="2015" name="Fish Shellfish Immunol.">
        <title>Early steps in the European eel (Anguilla anguilla)-Vibrio vulnificus interaction in the gills: Role of the RtxA13 toxin.</title>
        <authorList>
            <person name="Callol A."/>
            <person name="Pajuelo D."/>
            <person name="Ebbesson L."/>
            <person name="Teles M."/>
            <person name="MacKenzie S."/>
            <person name="Amaro C."/>
        </authorList>
    </citation>
    <scope>NUCLEOTIDE SEQUENCE</scope>
</reference>
<name>A0A0E9SCF2_ANGAN</name>
<sequence>MCVCERDRDKRLQMGCYHRDIHILCHPHVPDVVVGLSY</sequence>
<organism evidence="1">
    <name type="scientific">Anguilla anguilla</name>
    <name type="common">European freshwater eel</name>
    <name type="synonym">Muraena anguilla</name>
    <dbReference type="NCBI Taxonomy" id="7936"/>
    <lineage>
        <taxon>Eukaryota</taxon>
        <taxon>Metazoa</taxon>
        <taxon>Chordata</taxon>
        <taxon>Craniata</taxon>
        <taxon>Vertebrata</taxon>
        <taxon>Euteleostomi</taxon>
        <taxon>Actinopterygii</taxon>
        <taxon>Neopterygii</taxon>
        <taxon>Teleostei</taxon>
        <taxon>Anguilliformes</taxon>
        <taxon>Anguillidae</taxon>
        <taxon>Anguilla</taxon>
    </lineage>
</organism>
<accession>A0A0E9SCF2</accession>
<protein>
    <submittedName>
        <fullName evidence="1">Uncharacterized protein</fullName>
    </submittedName>
</protein>
<proteinExistence type="predicted"/>
<dbReference type="AlphaFoldDB" id="A0A0E9SCF2"/>
<dbReference type="EMBL" id="GBXM01069641">
    <property type="protein sequence ID" value="JAH38936.1"/>
    <property type="molecule type" value="Transcribed_RNA"/>
</dbReference>
<reference evidence="1" key="1">
    <citation type="submission" date="2014-11" db="EMBL/GenBank/DDBJ databases">
        <authorList>
            <person name="Amaro Gonzalez C."/>
        </authorList>
    </citation>
    <scope>NUCLEOTIDE SEQUENCE</scope>
</reference>
<evidence type="ECO:0000313" key="1">
    <source>
        <dbReference type="EMBL" id="JAH38936.1"/>
    </source>
</evidence>